<gene>
    <name evidence="8" type="ORF">PSACC_03679</name>
</gene>
<dbReference type="GO" id="GO:0000938">
    <property type="term" value="C:GARP complex"/>
    <property type="evidence" value="ECO:0007669"/>
    <property type="project" value="InterPro"/>
</dbReference>
<evidence type="ECO:0000313" key="9">
    <source>
        <dbReference type="Proteomes" id="UP000240830"/>
    </source>
</evidence>
<comment type="caution">
    <text evidence="8">The sequence shown here is derived from an EMBL/GenBank/DDBJ whole genome shotgun (WGS) entry which is preliminary data.</text>
</comment>
<keyword evidence="3" id="KW-0813">Transport</keyword>
<accession>A0A2H9TFC0</accession>
<dbReference type="InterPro" id="IPR029060">
    <property type="entry name" value="PIN-like_dom_sf"/>
</dbReference>
<evidence type="ECO:0000313" key="8">
    <source>
        <dbReference type="EMBL" id="PJF16483.1"/>
    </source>
</evidence>
<dbReference type="GO" id="GO:0015031">
    <property type="term" value="P:protein transport"/>
    <property type="evidence" value="ECO:0007669"/>
    <property type="project" value="UniProtKB-KW"/>
</dbReference>
<dbReference type="SUPFAM" id="SSF88723">
    <property type="entry name" value="PIN domain-like"/>
    <property type="match status" value="1"/>
</dbReference>
<feature type="domain" description="PIN" evidence="7">
    <location>
        <begin position="252"/>
        <end position="293"/>
    </location>
</feature>
<evidence type="ECO:0000256" key="2">
    <source>
        <dbReference type="ARBA" id="ARBA00009150"/>
    </source>
</evidence>
<evidence type="ECO:0000256" key="3">
    <source>
        <dbReference type="ARBA" id="ARBA00022448"/>
    </source>
</evidence>
<dbReference type="Pfam" id="PF13638">
    <property type="entry name" value="PIN_4"/>
    <property type="match status" value="1"/>
</dbReference>
<name>A0A2H9TFC0_9FUNG</name>
<dbReference type="GO" id="GO:0005829">
    <property type="term" value="C:cytosol"/>
    <property type="evidence" value="ECO:0007669"/>
    <property type="project" value="GOC"/>
</dbReference>
<sequence>MVDVTARAITSGNKVFEECLDCGPSKMLDRVTSLEELECLLEETSKGLDRIETELIEEVSAKSDSFFEAISAVDNLSDQTASLHNASRNLLLIMNDLQDKNHGEMQKLEKLAEEQEILLKAESILEKAVEFTQSQGTIQAMLDTHAFNDALRIVTDKIKIMDEDLLGIKVFQPILVELREMKVALEKMIRANGAAEMTGKVFAVVDTSFIVDNVPIVRQILEYLSSFTYTARVHLIVPFIVVQELDNLKVECNDDLILDCALFFGHSRAAKVVLLTRDVNLTLKVTIHGIESVRQLPSSAAECIETLIGAAGVISSDSMMVNLTEFTI</sequence>
<dbReference type="GO" id="GO:0042147">
    <property type="term" value="P:retrograde transport, endosome to Golgi"/>
    <property type="evidence" value="ECO:0007669"/>
    <property type="project" value="InterPro"/>
</dbReference>
<keyword evidence="5" id="KW-0333">Golgi apparatus</keyword>
<dbReference type="GO" id="GO:0019905">
    <property type="term" value="F:syntaxin binding"/>
    <property type="evidence" value="ECO:0007669"/>
    <property type="project" value="TreeGrafter"/>
</dbReference>
<dbReference type="InterPro" id="IPR039745">
    <property type="entry name" value="Vps54"/>
</dbReference>
<reference evidence="8 9" key="1">
    <citation type="submission" date="2016-10" db="EMBL/GenBank/DDBJ databases">
        <title>The genome of Paramicrosporidium saccamoebae is the missing link in understanding Cryptomycota and Microsporidia evolution.</title>
        <authorList>
            <person name="Quandt C.A."/>
            <person name="Beaudet D."/>
            <person name="Corsaro D."/>
            <person name="Michel R."/>
            <person name="Corradi N."/>
            <person name="James T."/>
        </authorList>
    </citation>
    <scope>NUCLEOTIDE SEQUENCE [LARGE SCALE GENOMIC DNA]</scope>
    <source>
        <strain evidence="8 9">KSL3</strain>
    </source>
</reference>
<dbReference type="AlphaFoldDB" id="A0A2H9TFC0"/>
<dbReference type="GO" id="GO:0006896">
    <property type="term" value="P:Golgi to vacuole transport"/>
    <property type="evidence" value="ECO:0007669"/>
    <property type="project" value="TreeGrafter"/>
</dbReference>
<dbReference type="Proteomes" id="UP000240830">
    <property type="component" value="Unassembled WGS sequence"/>
</dbReference>
<dbReference type="PANTHER" id="PTHR12965">
    <property type="entry name" value="VACUOLAR PROTEIN SORTING 54"/>
    <property type="match status" value="1"/>
</dbReference>
<keyword evidence="4" id="KW-0653">Protein transport</keyword>
<comment type="subcellular location">
    <subcellularLocation>
        <location evidence="1">Golgi apparatus</location>
        <location evidence="1">trans-Golgi network</location>
    </subcellularLocation>
</comment>
<dbReference type="Gene3D" id="3.40.50.1010">
    <property type="entry name" value="5'-nuclease"/>
    <property type="match status" value="2"/>
</dbReference>
<evidence type="ECO:0000256" key="1">
    <source>
        <dbReference type="ARBA" id="ARBA00004601"/>
    </source>
</evidence>
<comment type="similarity">
    <text evidence="2">Belongs to the VPS54 family.</text>
</comment>
<evidence type="ECO:0000256" key="5">
    <source>
        <dbReference type="ARBA" id="ARBA00023034"/>
    </source>
</evidence>
<evidence type="ECO:0000259" key="7">
    <source>
        <dbReference type="Pfam" id="PF13638"/>
    </source>
</evidence>
<dbReference type="OrthoDB" id="2017974at2759"/>
<keyword evidence="6" id="KW-0175">Coiled coil</keyword>
<protein>
    <recommendedName>
        <fullName evidence="7">PIN domain-containing protein</fullName>
    </recommendedName>
</protein>
<dbReference type="GO" id="GO:0004540">
    <property type="term" value="F:RNA nuclease activity"/>
    <property type="evidence" value="ECO:0007669"/>
    <property type="project" value="UniProtKB-ARBA"/>
</dbReference>
<evidence type="ECO:0000256" key="6">
    <source>
        <dbReference type="ARBA" id="ARBA00023054"/>
    </source>
</evidence>
<proteinExistence type="inferred from homology"/>
<dbReference type="EMBL" id="MTSL01000219">
    <property type="protein sequence ID" value="PJF16483.1"/>
    <property type="molecule type" value="Genomic_DNA"/>
</dbReference>
<evidence type="ECO:0000256" key="4">
    <source>
        <dbReference type="ARBA" id="ARBA00022927"/>
    </source>
</evidence>
<keyword evidence="9" id="KW-1185">Reference proteome</keyword>
<organism evidence="8 9">
    <name type="scientific">Paramicrosporidium saccamoebae</name>
    <dbReference type="NCBI Taxonomy" id="1246581"/>
    <lineage>
        <taxon>Eukaryota</taxon>
        <taxon>Fungi</taxon>
        <taxon>Fungi incertae sedis</taxon>
        <taxon>Cryptomycota</taxon>
        <taxon>Cryptomycota incertae sedis</taxon>
        <taxon>Paramicrosporidium</taxon>
    </lineage>
</organism>
<dbReference type="PANTHER" id="PTHR12965:SF0">
    <property type="entry name" value="VACUOLAR PROTEIN SORTING-ASSOCIATED PROTEIN 54"/>
    <property type="match status" value="1"/>
</dbReference>
<dbReference type="InterPro" id="IPR002716">
    <property type="entry name" value="PIN_dom"/>
</dbReference>